<comment type="caution">
    <text evidence="1">The sequence shown here is derived from an EMBL/GenBank/DDBJ whole genome shotgun (WGS) entry which is preliminary data.</text>
</comment>
<dbReference type="Gramene" id="TVU13074">
    <property type="protein sequence ID" value="TVU13074"/>
    <property type="gene ID" value="EJB05_46749"/>
</dbReference>
<evidence type="ECO:0000313" key="1">
    <source>
        <dbReference type="EMBL" id="TVU13074.1"/>
    </source>
</evidence>
<accession>A0A5J9TP01</accession>
<feature type="non-terminal residue" evidence="1">
    <location>
        <position position="1"/>
    </location>
</feature>
<dbReference type="Proteomes" id="UP000324897">
    <property type="component" value="Chromosome 3"/>
</dbReference>
<organism evidence="1 2">
    <name type="scientific">Eragrostis curvula</name>
    <name type="common">weeping love grass</name>
    <dbReference type="NCBI Taxonomy" id="38414"/>
    <lineage>
        <taxon>Eukaryota</taxon>
        <taxon>Viridiplantae</taxon>
        <taxon>Streptophyta</taxon>
        <taxon>Embryophyta</taxon>
        <taxon>Tracheophyta</taxon>
        <taxon>Spermatophyta</taxon>
        <taxon>Magnoliopsida</taxon>
        <taxon>Liliopsida</taxon>
        <taxon>Poales</taxon>
        <taxon>Poaceae</taxon>
        <taxon>PACMAD clade</taxon>
        <taxon>Chloridoideae</taxon>
        <taxon>Eragrostideae</taxon>
        <taxon>Eragrostidinae</taxon>
        <taxon>Eragrostis</taxon>
    </lineage>
</organism>
<dbReference type="AlphaFoldDB" id="A0A5J9TP01"/>
<reference evidence="1 2" key="1">
    <citation type="journal article" date="2019" name="Sci. Rep.">
        <title>A high-quality genome of Eragrostis curvula grass provides insights into Poaceae evolution and supports new strategies to enhance forage quality.</title>
        <authorList>
            <person name="Carballo J."/>
            <person name="Santos B.A.C.M."/>
            <person name="Zappacosta D."/>
            <person name="Garbus I."/>
            <person name="Selva J.P."/>
            <person name="Gallo C.A."/>
            <person name="Diaz A."/>
            <person name="Albertini E."/>
            <person name="Caccamo M."/>
            <person name="Echenique V."/>
        </authorList>
    </citation>
    <scope>NUCLEOTIDE SEQUENCE [LARGE SCALE GENOMIC DNA]</scope>
    <source>
        <strain evidence="2">cv. Victoria</strain>
        <tissue evidence="1">Leaf</tissue>
    </source>
</reference>
<name>A0A5J9TP01_9POAL</name>
<sequence>MEACEMDWRPIPALPLEDLLPDLSVEEQGGEFDVVKSFMESTVHFKGETNQFKSRKLRCTTDNLLAGLSARTSQFQSQKLRRTTCHHPAALFGQFYTEFPSWKYAPSSKNRLEGTEGAAHSVVATWTFCTQRVAVSLSVETTRIGWCNNSFLGAIMGVGSHSKCLLGRPTSTIFKRNKSVMII</sequence>
<protein>
    <submittedName>
        <fullName evidence="1">Uncharacterized protein</fullName>
    </submittedName>
</protein>
<evidence type="ECO:0000313" key="2">
    <source>
        <dbReference type="Proteomes" id="UP000324897"/>
    </source>
</evidence>
<gene>
    <name evidence="1" type="ORF">EJB05_46749</name>
</gene>
<proteinExistence type="predicted"/>
<keyword evidence="2" id="KW-1185">Reference proteome</keyword>
<dbReference type="EMBL" id="RWGY01000039">
    <property type="protein sequence ID" value="TVU13074.1"/>
    <property type="molecule type" value="Genomic_DNA"/>
</dbReference>